<dbReference type="InterPro" id="IPR003736">
    <property type="entry name" value="PAAI_dom"/>
</dbReference>
<reference evidence="5" key="1">
    <citation type="journal article" date="2023" name="BMC Genomics">
        <title>Chromosome-level genome assemblies of Cutaneotrichosporon spp. (Trichosporonales, Basidiomycota) reveal imbalanced evolution between nucleotide sequences and chromosome synteny.</title>
        <authorList>
            <person name="Kobayashi Y."/>
            <person name="Kayamori A."/>
            <person name="Aoki K."/>
            <person name="Shiwa Y."/>
            <person name="Matsutani M."/>
            <person name="Fujita N."/>
            <person name="Sugita T."/>
            <person name="Iwasaki W."/>
            <person name="Tanaka N."/>
            <person name="Takashima M."/>
        </authorList>
    </citation>
    <scope>NUCLEOTIDE SEQUENCE</scope>
    <source>
        <strain evidence="5">HIS016</strain>
    </source>
</reference>
<dbReference type="InterPro" id="IPR029069">
    <property type="entry name" value="HotDog_dom_sf"/>
</dbReference>
<organism evidence="5 6">
    <name type="scientific">Cutaneotrichosporon spelunceum</name>
    <dbReference type="NCBI Taxonomy" id="1672016"/>
    <lineage>
        <taxon>Eukaryota</taxon>
        <taxon>Fungi</taxon>
        <taxon>Dikarya</taxon>
        <taxon>Basidiomycota</taxon>
        <taxon>Agaricomycotina</taxon>
        <taxon>Tremellomycetes</taxon>
        <taxon>Trichosporonales</taxon>
        <taxon>Trichosporonaceae</taxon>
        <taxon>Cutaneotrichosporon</taxon>
    </lineage>
</organism>
<evidence type="ECO:0000259" key="4">
    <source>
        <dbReference type="Pfam" id="PF03061"/>
    </source>
</evidence>
<dbReference type="CDD" id="cd03443">
    <property type="entry name" value="PaaI_thioesterase"/>
    <property type="match status" value="1"/>
</dbReference>
<feature type="domain" description="Thioesterase" evidence="4">
    <location>
        <begin position="52"/>
        <end position="130"/>
    </location>
</feature>
<keyword evidence="6" id="KW-1185">Reference proteome</keyword>
<name>A0AAD3TWK0_9TREE</name>
<dbReference type="GO" id="GO:0047617">
    <property type="term" value="F:fatty acyl-CoA hydrolase activity"/>
    <property type="evidence" value="ECO:0007669"/>
    <property type="project" value="InterPro"/>
</dbReference>
<sequence>MACLNFVRRTWQKTIDKAGHDGKVLKNMAVTQAKPGWVRTELKIGTEHINNHNTIHGGVILSMVDTVTSLALQSRGIIPPTGASVNASCEFVRPGGKVGDTIYGEAEVTQLGRTLAYTRVNFYNAENKIVAFGSHTKFMGKNHPSVGFSPDGETEVPLETKDGHKL</sequence>
<evidence type="ECO:0000313" key="6">
    <source>
        <dbReference type="Proteomes" id="UP001222932"/>
    </source>
</evidence>
<evidence type="ECO:0000256" key="3">
    <source>
        <dbReference type="SAM" id="MobiDB-lite"/>
    </source>
</evidence>
<dbReference type="Proteomes" id="UP001222932">
    <property type="component" value="Unassembled WGS sequence"/>
</dbReference>
<evidence type="ECO:0000256" key="2">
    <source>
        <dbReference type="ARBA" id="ARBA00022801"/>
    </source>
</evidence>
<comment type="similarity">
    <text evidence="1">Belongs to the thioesterase PaaI family.</text>
</comment>
<feature type="region of interest" description="Disordered" evidence="3">
    <location>
        <begin position="142"/>
        <end position="166"/>
    </location>
</feature>
<dbReference type="EMBL" id="BTCM01000005">
    <property type="protein sequence ID" value="GMK58181.1"/>
    <property type="molecule type" value="Genomic_DNA"/>
</dbReference>
<dbReference type="PANTHER" id="PTHR21660:SF1">
    <property type="entry name" value="ACYL-COENZYME A THIOESTERASE 13"/>
    <property type="match status" value="1"/>
</dbReference>
<accession>A0AAD3TWK0</accession>
<proteinExistence type="inferred from homology"/>
<evidence type="ECO:0000256" key="1">
    <source>
        <dbReference type="ARBA" id="ARBA00008324"/>
    </source>
</evidence>
<comment type="caution">
    <text evidence="5">The sequence shown here is derived from an EMBL/GenBank/DDBJ whole genome shotgun (WGS) entry which is preliminary data.</text>
</comment>
<dbReference type="NCBIfam" id="TIGR00369">
    <property type="entry name" value="unchar_dom_1"/>
    <property type="match status" value="1"/>
</dbReference>
<reference evidence="5" key="2">
    <citation type="submission" date="2023-06" db="EMBL/GenBank/DDBJ databases">
        <authorList>
            <person name="Kobayashi Y."/>
            <person name="Kayamori A."/>
            <person name="Aoki K."/>
            <person name="Shiwa Y."/>
            <person name="Fujita N."/>
            <person name="Sugita T."/>
            <person name="Iwasaki W."/>
            <person name="Tanaka N."/>
            <person name="Takashima M."/>
        </authorList>
    </citation>
    <scope>NUCLEOTIDE SEQUENCE</scope>
    <source>
        <strain evidence="5">HIS016</strain>
    </source>
</reference>
<keyword evidence="2" id="KW-0378">Hydrolase</keyword>
<dbReference type="InterPro" id="IPR006683">
    <property type="entry name" value="Thioestr_dom"/>
</dbReference>
<dbReference type="PANTHER" id="PTHR21660">
    <property type="entry name" value="THIOESTERASE SUPERFAMILY MEMBER-RELATED"/>
    <property type="match status" value="1"/>
</dbReference>
<gene>
    <name evidence="5" type="ORF">CspeluHIS016_0502130</name>
</gene>
<dbReference type="InterPro" id="IPR039298">
    <property type="entry name" value="ACOT13"/>
</dbReference>
<protein>
    <recommendedName>
        <fullName evidence="4">Thioesterase domain-containing protein</fullName>
    </recommendedName>
</protein>
<dbReference type="Gene3D" id="3.10.129.10">
    <property type="entry name" value="Hotdog Thioesterase"/>
    <property type="match status" value="1"/>
</dbReference>
<dbReference type="SUPFAM" id="SSF54637">
    <property type="entry name" value="Thioesterase/thiol ester dehydrase-isomerase"/>
    <property type="match status" value="1"/>
</dbReference>
<dbReference type="Pfam" id="PF03061">
    <property type="entry name" value="4HBT"/>
    <property type="match status" value="1"/>
</dbReference>
<dbReference type="AlphaFoldDB" id="A0AAD3TWK0"/>
<evidence type="ECO:0000313" key="5">
    <source>
        <dbReference type="EMBL" id="GMK58181.1"/>
    </source>
</evidence>